<feature type="transmembrane region" description="Helical" evidence="1">
    <location>
        <begin position="367"/>
        <end position="386"/>
    </location>
</feature>
<accession>A0ABW1RD69</accession>
<evidence type="ECO:0000313" key="2">
    <source>
        <dbReference type="EMBL" id="MFC6170708.1"/>
    </source>
</evidence>
<feature type="transmembrane region" description="Helical" evidence="1">
    <location>
        <begin position="238"/>
        <end position="260"/>
    </location>
</feature>
<feature type="transmembrane region" description="Helical" evidence="1">
    <location>
        <begin position="335"/>
        <end position="355"/>
    </location>
</feature>
<proteinExistence type="predicted"/>
<dbReference type="EMBL" id="JBHSSL010000051">
    <property type="protein sequence ID" value="MFC6170708.1"/>
    <property type="molecule type" value="Genomic_DNA"/>
</dbReference>
<dbReference type="InterPro" id="IPR018580">
    <property type="entry name" value="Uncharacterised_YfhO"/>
</dbReference>
<feature type="transmembrane region" description="Helical" evidence="1">
    <location>
        <begin position="842"/>
        <end position="864"/>
    </location>
</feature>
<dbReference type="PANTHER" id="PTHR38454:SF1">
    <property type="entry name" value="INTEGRAL MEMBRANE PROTEIN"/>
    <property type="match status" value="1"/>
</dbReference>
<keyword evidence="1" id="KW-0472">Membrane</keyword>
<dbReference type="RefSeq" id="WP_164509572.1">
    <property type="nucleotide sequence ID" value="NZ_JBHSSL010000051.1"/>
</dbReference>
<feature type="transmembrane region" description="Helical" evidence="1">
    <location>
        <begin position="105"/>
        <end position="124"/>
    </location>
</feature>
<evidence type="ECO:0000313" key="3">
    <source>
        <dbReference type="Proteomes" id="UP001596289"/>
    </source>
</evidence>
<protein>
    <submittedName>
        <fullName evidence="2">YfhO family protein</fullName>
    </submittedName>
</protein>
<sequence>MIKSNSKRSLFLILGAFFIPALLFTLVLISKHVYPFGSSSLLRDDMNYQYVNYFAYYKNHFGDLSAFLYSYNMTLGGNFLGLTSYYLLSPFNLILLLFPIRHIPLAIYIMTTLKLSFAGLNMYLFLQFRQAQVLSKITQPMQNTALLLFSTAYALMSYSMVYSLDIMWLDVVLLLPLVILGIEWQFCGRSSMLYLITLFLSLIFNYYIGFMVCLFAASYFVFRFIQLKFIQKHPLKSVVLWLRFALSSLLAGGVAAFILLPTFTALRGIKGNIPYKFTFEETYNALDFVMKLFGGSFRYTDLWLGPNIFAGMLVLCLTIFYFLDRQFKIQERLLAATFLLYLFLCSYISGLNLIWHGFSAPQGYPNRWAFIFSFMFILLAHQEFVLAKRPKIEASLKLFGLIFLLCTLFAKLYPTIFNSKVVVYNIIFGALILFAYGLMKTVNKPTTVWLLLLVSSLDLIFNAQAIFAANYPSITRTAFDQYLQQTQPIINKIKQQDNSFYRIGTTFQRTENDPLLLNYNGVSHYSSSEKVQSINFASFLGYLQASRWTNYNNGSTLTADSLLGIKYQVTTNNGNHDQTILANGGLAHASKQEPLTATVPVFTSNHYTVYRNPLALNLGTVVNDQVLAYNFKQHQTQNVFNRQNDLLTKITGKVSNVLTAAKPLASTPTSGQIDYQYQIKQTGVAYLYIPMKTNIELQPIDITVNGKKMTNSYSDAENGIINLGAHKKGEQLKITVAAQDPHTLAMTEQPQVATENYLQLKAAVLALKKQPVSLKMQSNTKLAGTITTNRDQQVLLLTLPYDAGWHAKVNGRTVTPKKAMGNLLAIPLKQGKQTYRLTFTPLGLRSGVIISIIASIFSLFYLWFEFKFKDKL</sequence>
<feature type="transmembrane region" description="Helical" evidence="1">
    <location>
        <begin position="398"/>
        <end position="416"/>
    </location>
</feature>
<comment type="caution">
    <text evidence="2">The sequence shown here is derived from an EMBL/GenBank/DDBJ whole genome shotgun (WGS) entry which is preliminary data.</text>
</comment>
<feature type="transmembrane region" description="Helical" evidence="1">
    <location>
        <begin position="12"/>
        <end position="34"/>
    </location>
</feature>
<feature type="transmembrane region" description="Helical" evidence="1">
    <location>
        <begin position="192"/>
        <end position="217"/>
    </location>
</feature>
<dbReference type="Pfam" id="PF09586">
    <property type="entry name" value="YfhO"/>
    <property type="match status" value="1"/>
</dbReference>
<evidence type="ECO:0000256" key="1">
    <source>
        <dbReference type="SAM" id="Phobius"/>
    </source>
</evidence>
<dbReference type="Proteomes" id="UP001596289">
    <property type="component" value="Unassembled WGS sequence"/>
</dbReference>
<keyword evidence="1" id="KW-0812">Transmembrane</keyword>
<dbReference type="PANTHER" id="PTHR38454">
    <property type="entry name" value="INTEGRAL MEMBRANE PROTEIN-RELATED"/>
    <property type="match status" value="1"/>
</dbReference>
<organism evidence="2 3">
    <name type="scientific">Loigolactobacillus jiayinensis</name>
    <dbReference type="NCBI Taxonomy" id="2486016"/>
    <lineage>
        <taxon>Bacteria</taxon>
        <taxon>Bacillati</taxon>
        <taxon>Bacillota</taxon>
        <taxon>Bacilli</taxon>
        <taxon>Lactobacillales</taxon>
        <taxon>Lactobacillaceae</taxon>
        <taxon>Loigolactobacillus</taxon>
    </lineage>
</organism>
<gene>
    <name evidence="2" type="ORF">ACFQGP_08985</name>
</gene>
<feature type="transmembrane region" description="Helical" evidence="1">
    <location>
        <begin position="446"/>
        <end position="467"/>
    </location>
</feature>
<reference evidence="3" key="1">
    <citation type="journal article" date="2019" name="Int. J. Syst. Evol. Microbiol.">
        <title>The Global Catalogue of Microorganisms (GCM) 10K type strain sequencing project: providing services to taxonomists for standard genome sequencing and annotation.</title>
        <authorList>
            <consortium name="The Broad Institute Genomics Platform"/>
            <consortium name="The Broad Institute Genome Sequencing Center for Infectious Disease"/>
            <person name="Wu L."/>
            <person name="Ma J."/>
        </authorList>
    </citation>
    <scope>NUCLEOTIDE SEQUENCE [LARGE SCALE GENOMIC DNA]</scope>
    <source>
        <strain evidence="3">CCM 8904</strain>
    </source>
</reference>
<keyword evidence="1" id="KW-1133">Transmembrane helix</keyword>
<feature type="transmembrane region" description="Helical" evidence="1">
    <location>
        <begin position="422"/>
        <end position="439"/>
    </location>
</feature>
<keyword evidence="3" id="KW-1185">Reference proteome</keyword>
<name>A0ABW1RD69_9LACO</name>
<feature type="transmembrane region" description="Helical" evidence="1">
    <location>
        <begin position="302"/>
        <end position="323"/>
    </location>
</feature>
<feature type="transmembrane region" description="Helical" evidence="1">
    <location>
        <begin position="144"/>
        <end position="161"/>
    </location>
</feature>